<keyword evidence="1" id="KW-0472">Membrane</keyword>
<dbReference type="RefSeq" id="WP_121094677.1">
    <property type="nucleotide sequence ID" value="NZ_UIHC01000014.1"/>
</dbReference>
<organism evidence="2 3">
    <name type="scientific">Roseinatronobacter ekhonensis</name>
    <dbReference type="NCBI Taxonomy" id="254356"/>
    <lineage>
        <taxon>Bacteria</taxon>
        <taxon>Pseudomonadati</taxon>
        <taxon>Pseudomonadota</taxon>
        <taxon>Alphaproteobacteria</taxon>
        <taxon>Rhodobacterales</taxon>
        <taxon>Paracoccaceae</taxon>
        <taxon>Roseinatronobacter</taxon>
    </lineage>
</organism>
<gene>
    <name evidence="2" type="ORF">ROE7235_01752</name>
</gene>
<protein>
    <recommendedName>
        <fullName evidence="4">DUF3307 domain-containing protein</fullName>
    </recommendedName>
</protein>
<name>A0A3B0M7P4_9RHOB</name>
<keyword evidence="3" id="KW-1185">Reference proteome</keyword>
<evidence type="ECO:0000256" key="1">
    <source>
        <dbReference type="SAM" id="Phobius"/>
    </source>
</evidence>
<evidence type="ECO:0000313" key="3">
    <source>
        <dbReference type="Proteomes" id="UP000272908"/>
    </source>
</evidence>
<keyword evidence="1" id="KW-0812">Transmembrane</keyword>
<evidence type="ECO:0000313" key="2">
    <source>
        <dbReference type="EMBL" id="SUZ32001.1"/>
    </source>
</evidence>
<sequence length="128" mass="14151">MSVATVLAGLVLFQIKHYLADFHWQTPWMLSTKGFYGHPGGLAHAGLHGLLTLPVLVVIAPVMPVLFALLILAEIAVHYHIDWIKARQTTQRGIHENNPVFWRLLGLDQAAHQLTYIAIIGALVTFGP</sequence>
<dbReference type="EMBL" id="UIHC01000014">
    <property type="protein sequence ID" value="SUZ32001.1"/>
    <property type="molecule type" value="Genomic_DNA"/>
</dbReference>
<feature type="transmembrane region" description="Helical" evidence="1">
    <location>
        <begin position="45"/>
        <end position="77"/>
    </location>
</feature>
<proteinExistence type="predicted"/>
<accession>A0A3B0M7P4</accession>
<evidence type="ECO:0008006" key="4">
    <source>
        <dbReference type="Google" id="ProtNLM"/>
    </source>
</evidence>
<dbReference type="Proteomes" id="UP000272908">
    <property type="component" value="Unassembled WGS sequence"/>
</dbReference>
<dbReference type="Pfam" id="PF11750">
    <property type="entry name" value="DUF3307"/>
    <property type="match status" value="1"/>
</dbReference>
<reference evidence="3" key="1">
    <citation type="submission" date="2018-08" db="EMBL/GenBank/DDBJ databases">
        <authorList>
            <person name="Rodrigo-Torres L."/>
            <person name="Arahal R. D."/>
            <person name="Lucena T."/>
        </authorList>
    </citation>
    <scope>NUCLEOTIDE SEQUENCE [LARGE SCALE GENOMIC DNA]</scope>
    <source>
        <strain evidence="3">CECT 7235</strain>
    </source>
</reference>
<dbReference type="AlphaFoldDB" id="A0A3B0M7P4"/>
<keyword evidence="1" id="KW-1133">Transmembrane helix</keyword>
<dbReference type="OrthoDB" id="558011at2"/>
<dbReference type="InterPro" id="IPR021737">
    <property type="entry name" value="Phage_phiKZ_Orf197"/>
</dbReference>